<comment type="subcellular location">
    <subcellularLocation>
        <location evidence="1">Membrane</location>
        <topology evidence="1">Multi-pass membrane protein</topology>
    </subcellularLocation>
</comment>
<comment type="similarity">
    <text evidence="2">Belongs to the TMEM86 family.</text>
</comment>
<dbReference type="Proteomes" id="UP000057938">
    <property type="component" value="Chromosome"/>
</dbReference>
<evidence type="ECO:0000256" key="5">
    <source>
        <dbReference type="ARBA" id="ARBA00023136"/>
    </source>
</evidence>
<keyword evidence="3 6" id="KW-0812">Transmembrane</keyword>
<evidence type="ECO:0000256" key="1">
    <source>
        <dbReference type="ARBA" id="ARBA00004141"/>
    </source>
</evidence>
<dbReference type="OrthoDB" id="7390032at2"/>
<feature type="transmembrane region" description="Helical" evidence="6">
    <location>
        <begin position="159"/>
        <end position="176"/>
    </location>
</feature>
<dbReference type="InterPro" id="IPR012506">
    <property type="entry name" value="TMEM86B-like"/>
</dbReference>
<feature type="transmembrane region" description="Helical" evidence="6">
    <location>
        <begin position="59"/>
        <end position="77"/>
    </location>
</feature>
<evidence type="ECO:0000256" key="3">
    <source>
        <dbReference type="ARBA" id="ARBA00022692"/>
    </source>
</evidence>
<evidence type="ECO:0000256" key="6">
    <source>
        <dbReference type="SAM" id="Phobius"/>
    </source>
</evidence>
<feature type="transmembrane region" description="Helical" evidence="6">
    <location>
        <begin position="114"/>
        <end position="130"/>
    </location>
</feature>
<dbReference type="RefSeq" id="WP_061924037.1">
    <property type="nucleotide sequence ID" value="NZ_CP012669.1"/>
</dbReference>
<gene>
    <name evidence="7" type="ORF">AMC99_01202</name>
</gene>
<evidence type="ECO:0000256" key="2">
    <source>
        <dbReference type="ARBA" id="ARBA00007375"/>
    </source>
</evidence>
<feature type="transmembrane region" description="Helical" evidence="6">
    <location>
        <begin position="188"/>
        <end position="206"/>
    </location>
</feature>
<feature type="transmembrane region" description="Helical" evidence="6">
    <location>
        <begin position="136"/>
        <end position="152"/>
    </location>
</feature>
<dbReference type="Pfam" id="PF07947">
    <property type="entry name" value="YhhN"/>
    <property type="match status" value="1"/>
</dbReference>
<dbReference type="KEGG" id="aep:AMC99_01202"/>
<reference evidence="7 8" key="1">
    <citation type="submission" date="2015-09" db="EMBL/GenBank/DDBJ databases">
        <title>Complete genome sequence of a benzo[a]pyrene-degrading bacterium Altererythrobacter epoxidivorans CGMCC 1.7731T.</title>
        <authorList>
            <person name="Li Z."/>
            <person name="Cheng H."/>
            <person name="Huo Y."/>
            <person name="Xu X."/>
        </authorList>
    </citation>
    <scope>NUCLEOTIDE SEQUENCE [LARGE SCALE GENOMIC DNA]</scope>
    <source>
        <strain evidence="7 8">CGMCC 1.7731</strain>
    </source>
</reference>
<dbReference type="PATRIC" id="fig|361183.4.peg.1174"/>
<keyword evidence="5 6" id="KW-0472">Membrane</keyword>
<evidence type="ECO:0000256" key="4">
    <source>
        <dbReference type="ARBA" id="ARBA00022989"/>
    </source>
</evidence>
<evidence type="ECO:0000313" key="7">
    <source>
        <dbReference type="EMBL" id="ALE16497.1"/>
    </source>
</evidence>
<protein>
    <submittedName>
        <fullName evidence="7">Membrane protein</fullName>
    </submittedName>
</protein>
<keyword evidence="4 6" id="KW-1133">Transmembrane helix</keyword>
<dbReference type="GO" id="GO:0016020">
    <property type="term" value="C:membrane"/>
    <property type="evidence" value="ECO:0007669"/>
    <property type="project" value="UniProtKB-SubCell"/>
</dbReference>
<sequence length="218" mass="23646">MPKRALSEHRPWLLVAVACAVAFYFMRDEAIGGLYLIILKGAGVGALAAYAFHRGKGTPGILIGLVMTLSAIGDMAIELTLEAGGTAFFLSHLVAMALYLKFPRHHTTASQKGLAVVLLLGTPLICWFLSQNASIALYGLALGGMAATAWMSRFPRYRVGLGAVLFVVSDWLIFSREGPVDLTPIPDLAIWPLYFVGQFLIATGVVQTLRHELREEDD</sequence>
<keyword evidence="8" id="KW-1185">Reference proteome</keyword>
<feature type="transmembrane region" description="Helical" evidence="6">
    <location>
        <begin position="33"/>
        <end position="52"/>
    </location>
</feature>
<proteinExistence type="inferred from homology"/>
<evidence type="ECO:0000313" key="8">
    <source>
        <dbReference type="Proteomes" id="UP000057938"/>
    </source>
</evidence>
<name>A0A0M4LUY3_9SPHN</name>
<dbReference type="AlphaFoldDB" id="A0A0M4LUY3"/>
<feature type="transmembrane region" description="Helical" evidence="6">
    <location>
        <begin position="83"/>
        <end position="102"/>
    </location>
</feature>
<dbReference type="EMBL" id="CP012669">
    <property type="protein sequence ID" value="ALE16497.1"/>
    <property type="molecule type" value="Genomic_DNA"/>
</dbReference>
<accession>A0A0M4LUY3</accession>
<organism evidence="7 8">
    <name type="scientific">Altererythrobacter epoxidivorans</name>
    <dbReference type="NCBI Taxonomy" id="361183"/>
    <lineage>
        <taxon>Bacteria</taxon>
        <taxon>Pseudomonadati</taxon>
        <taxon>Pseudomonadota</taxon>
        <taxon>Alphaproteobacteria</taxon>
        <taxon>Sphingomonadales</taxon>
        <taxon>Erythrobacteraceae</taxon>
        <taxon>Altererythrobacter</taxon>
    </lineage>
</organism>
<feature type="transmembrane region" description="Helical" evidence="6">
    <location>
        <begin position="12"/>
        <end position="27"/>
    </location>
</feature>